<dbReference type="RefSeq" id="WP_133621621.1">
    <property type="nucleotide sequence ID" value="NZ_SNZE01000049.1"/>
</dbReference>
<dbReference type="PROSITE" id="PS51123">
    <property type="entry name" value="OMPA_2"/>
    <property type="match status" value="1"/>
</dbReference>
<dbReference type="SUPFAM" id="SSF103088">
    <property type="entry name" value="OmpA-like"/>
    <property type="match status" value="1"/>
</dbReference>
<protein>
    <submittedName>
        <fullName evidence="6">OmpA family protein</fullName>
    </submittedName>
</protein>
<dbReference type="InterPro" id="IPR006664">
    <property type="entry name" value="OMP_bac"/>
</dbReference>
<gene>
    <name evidence="6" type="ORF">DFR44_1492</name>
</gene>
<evidence type="ECO:0000256" key="2">
    <source>
        <dbReference type="ARBA" id="ARBA00023136"/>
    </source>
</evidence>
<dbReference type="InterPro" id="IPR006665">
    <property type="entry name" value="OmpA-like"/>
</dbReference>
<feature type="non-terminal residue" evidence="6">
    <location>
        <position position="1"/>
    </location>
</feature>
<name>A0A4R6Y3R4_9BURK</name>
<sequence>EAGRTKLAALAKQLQEDSNTQKGLKVSAYTDRLGSDAYNQKLSFKRAETIKAFLVSQGIAENLITIEGLGAAKPLVNCPGDKSAATIACLAPNRRFEVSLP</sequence>
<comment type="caution">
    <text evidence="6">The sequence shown here is derived from an EMBL/GenBank/DDBJ whole genome shotgun (WGS) entry which is preliminary data.</text>
</comment>
<dbReference type="InterPro" id="IPR050330">
    <property type="entry name" value="Bact_OuterMem_StrucFunc"/>
</dbReference>
<evidence type="ECO:0000259" key="5">
    <source>
        <dbReference type="PROSITE" id="PS51123"/>
    </source>
</evidence>
<dbReference type="PRINTS" id="PR01021">
    <property type="entry name" value="OMPADOMAIN"/>
</dbReference>
<dbReference type="Pfam" id="PF00691">
    <property type="entry name" value="OmpA"/>
    <property type="match status" value="1"/>
</dbReference>
<dbReference type="PANTHER" id="PTHR30329:SF21">
    <property type="entry name" value="LIPOPROTEIN YIAD-RELATED"/>
    <property type="match status" value="1"/>
</dbReference>
<evidence type="ECO:0000256" key="1">
    <source>
        <dbReference type="ARBA" id="ARBA00004442"/>
    </source>
</evidence>
<keyword evidence="7" id="KW-1185">Reference proteome</keyword>
<dbReference type="InterPro" id="IPR036737">
    <property type="entry name" value="OmpA-like_sf"/>
</dbReference>
<evidence type="ECO:0000256" key="4">
    <source>
        <dbReference type="PROSITE-ProRule" id="PRU00473"/>
    </source>
</evidence>
<dbReference type="AlphaFoldDB" id="A0A4R6Y3R4"/>
<dbReference type="Gene3D" id="3.30.1330.60">
    <property type="entry name" value="OmpA-like domain"/>
    <property type="match status" value="1"/>
</dbReference>
<evidence type="ECO:0000313" key="7">
    <source>
        <dbReference type="Proteomes" id="UP000294480"/>
    </source>
</evidence>
<evidence type="ECO:0000313" key="6">
    <source>
        <dbReference type="EMBL" id="TDR27048.1"/>
    </source>
</evidence>
<accession>A0A4R6Y3R4</accession>
<dbReference type="CDD" id="cd07185">
    <property type="entry name" value="OmpA_C-like"/>
    <property type="match status" value="1"/>
</dbReference>
<dbReference type="EMBL" id="SNZE01000049">
    <property type="protein sequence ID" value="TDR27048.1"/>
    <property type="molecule type" value="Genomic_DNA"/>
</dbReference>
<dbReference type="PANTHER" id="PTHR30329">
    <property type="entry name" value="STATOR ELEMENT OF FLAGELLAR MOTOR COMPLEX"/>
    <property type="match status" value="1"/>
</dbReference>
<proteinExistence type="predicted"/>
<organism evidence="6 7">
    <name type="scientific">Hydromonas duriensis</name>
    <dbReference type="NCBI Taxonomy" id="1527608"/>
    <lineage>
        <taxon>Bacteria</taxon>
        <taxon>Pseudomonadati</taxon>
        <taxon>Pseudomonadota</taxon>
        <taxon>Betaproteobacteria</taxon>
        <taxon>Burkholderiales</taxon>
        <taxon>Burkholderiaceae</taxon>
        <taxon>Hydromonas</taxon>
    </lineage>
</organism>
<keyword evidence="2 4" id="KW-0472">Membrane</keyword>
<comment type="subcellular location">
    <subcellularLocation>
        <location evidence="1">Cell outer membrane</location>
    </subcellularLocation>
</comment>
<reference evidence="6 7" key="1">
    <citation type="submission" date="2019-03" db="EMBL/GenBank/DDBJ databases">
        <title>Genomic Encyclopedia of Type Strains, Phase IV (KMG-IV): sequencing the most valuable type-strain genomes for metagenomic binning, comparative biology and taxonomic classification.</title>
        <authorList>
            <person name="Goeker M."/>
        </authorList>
    </citation>
    <scope>NUCLEOTIDE SEQUENCE [LARGE SCALE GENOMIC DNA]</scope>
    <source>
        <strain evidence="6 7">DSM 102852</strain>
    </source>
</reference>
<dbReference type="Proteomes" id="UP000294480">
    <property type="component" value="Unassembled WGS sequence"/>
</dbReference>
<keyword evidence="3" id="KW-0998">Cell outer membrane</keyword>
<dbReference type="OrthoDB" id="5360144at2"/>
<evidence type="ECO:0000256" key="3">
    <source>
        <dbReference type="ARBA" id="ARBA00023237"/>
    </source>
</evidence>
<feature type="domain" description="OmpA-like" evidence="5">
    <location>
        <begin position="1"/>
        <end position="101"/>
    </location>
</feature>
<dbReference type="GO" id="GO:0009279">
    <property type="term" value="C:cell outer membrane"/>
    <property type="evidence" value="ECO:0007669"/>
    <property type="project" value="UniProtKB-SubCell"/>
</dbReference>